<evidence type="ECO:0000313" key="5">
    <source>
        <dbReference type="Proteomes" id="UP000053890"/>
    </source>
</evidence>
<evidence type="ECO:0000256" key="1">
    <source>
        <dbReference type="ARBA" id="ARBA00022801"/>
    </source>
</evidence>
<dbReference type="EMBL" id="KQ474083">
    <property type="protein sequence ID" value="KPV73285.1"/>
    <property type="molecule type" value="Genomic_DNA"/>
</dbReference>
<dbReference type="Proteomes" id="UP000053890">
    <property type="component" value="Unassembled WGS sequence"/>
</dbReference>
<dbReference type="Pfam" id="PF00326">
    <property type="entry name" value="Peptidase_S9"/>
    <property type="match status" value="1"/>
</dbReference>
<proteinExistence type="predicted"/>
<organism evidence="4 5">
    <name type="scientific">Rhodotorula graminis (strain WP1)</name>
    <dbReference type="NCBI Taxonomy" id="578459"/>
    <lineage>
        <taxon>Eukaryota</taxon>
        <taxon>Fungi</taxon>
        <taxon>Dikarya</taxon>
        <taxon>Basidiomycota</taxon>
        <taxon>Pucciniomycotina</taxon>
        <taxon>Microbotryomycetes</taxon>
        <taxon>Sporidiobolales</taxon>
        <taxon>Sporidiobolaceae</taxon>
        <taxon>Rhodotorula</taxon>
    </lineage>
</organism>
<name>A0A0N8PZU3_RHOGW</name>
<keyword evidence="1" id="KW-0378">Hydrolase</keyword>
<dbReference type="InterPro" id="IPR050300">
    <property type="entry name" value="GDXG_lipolytic_enzyme"/>
</dbReference>
<sequence length="332" mass="35583">MSTELPAPSLVVAFKEVDGHQVHLECHLPAPEHVKDPSKPVPVVIWCHGGGFFDGARTDFSPANLLPTLARGWAFVALDYRLAPQVTLEDALDDVRDGCEYVRSGRLDKALGGGRVDGTRLAVTGSSAGGALAVFASCTLSPPPLACYSLYGSLDLLHPSYNAPVAFPSGPIHLAEVAPHLDPHGPVVSHSPAEVDFSTMIAQGRTRACFYAIQEGKVLPWSTRVPEREIDLERPSEALRAYRATELVRRASEPRSESLPPTVCVHGTDDMMVPVGLSRDLVAALREAGVDAEMIEEEGANHGFDLVPGVYGDASKMGGIERANDFLAKYID</sequence>
<dbReference type="GO" id="GO:0008236">
    <property type="term" value="F:serine-type peptidase activity"/>
    <property type="evidence" value="ECO:0007669"/>
    <property type="project" value="InterPro"/>
</dbReference>
<dbReference type="Gene3D" id="3.40.50.1820">
    <property type="entry name" value="alpha/beta hydrolase"/>
    <property type="match status" value="1"/>
</dbReference>
<dbReference type="GeneID" id="28978083"/>
<evidence type="ECO:0000259" key="2">
    <source>
        <dbReference type="Pfam" id="PF00326"/>
    </source>
</evidence>
<dbReference type="InterPro" id="IPR049492">
    <property type="entry name" value="BD-FAE-like_dom"/>
</dbReference>
<dbReference type="OMA" id="FEARGME"/>
<dbReference type="PANTHER" id="PTHR48081">
    <property type="entry name" value="AB HYDROLASE SUPERFAMILY PROTEIN C4A8.06C"/>
    <property type="match status" value="1"/>
</dbReference>
<dbReference type="OrthoDB" id="408631at2759"/>
<dbReference type="RefSeq" id="XP_018269334.1">
    <property type="nucleotide sequence ID" value="XM_018417635.1"/>
</dbReference>
<dbReference type="AlphaFoldDB" id="A0A0N8PZU3"/>
<reference evidence="4 5" key="1">
    <citation type="journal article" date="2015" name="Front. Microbiol.">
        <title>Genome sequence of the plant growth promoting endophytic yeast Rhodotorula graminis WP1.</title>
        <authorList>
            <person name="Firrincieli A."/>
            <person name="Otillar R."/>
            <person name="Salamov A."/>
            <person name="Schmutz J."/>
            <person name="Khan Z."/>
            <person name="Redman R.S."/>
            <person name="Fleck N.D."/>
            <person name="Lindquist E."/>
            <person name="Grigoriev I.V."/>
            <person name="Doty S.L."/>
        </authorList>
    </citation>
    <scope>NUCLEOTIDE SEQUENCE [LARGE SCALE GENOMIC DNA]</scope>
    <source>
        <strain evidence="4 5">WP1</strain>
    </source>
</reference>
<evidence type="ECO:0000313" key="4">
    <source>
        <dbReference type="EMBL" id="KPV73285.1"/>
    </source>
</evidence>
<dbReference type="SUPFAM" id="SSF53474">
    <property type="entry name" value="alpha/beta-Hydrolases"/>
    <property type="match status" value="1"/>
</dbReference>
<accession>A0A0N8PZU3</accession>
<dbReference type="InterPro" id="IPR001375">
    <property type="entry name" value="Peptidase_S9_cat"/>
</dbReference>
<evidence type="ECO:0008006" key="6">
    <source>
        <dbReference type="Google" id="ProtNLM"/>
    </source>
</evidence>
<evidence type="ECO:0000259" key="3">
    <source>
        <dbReference type="Pfam" id="PF20434"/>
    </source>
</evidence>
<gene>
    <name evidence="4" type="ORF">RHOBADRAFT_55049</name>
</gene>
<dbReference type="STRING" id="578459.A0A0N8PZU3"/>
<feature type="domain" description="BD-FAE-like" evidence="3">
    <location>
        <begin position="37"/>
        <end position="139"/>
    </location>
</feature>
<protein>
    <recommendedName>
        <fullName evidence="6">Alpha/beta hydrolase fold-3 domain-containing protein</fullName>
    </recommendedName>
</protein>
<dbReference type="Pfam" id="PF20434">
    <property type="entry name" value="BD-FAE"/>
    <property type="match status" value="1"/>
</dbReference>
<keyword evidence="5" id="KW-1185">Reference proteome</keyword>
<feature type="domain" description="Peptidase S9 prolyl oligopeptidase catalytic" evidence="2">
    <location>
        <begin position="237"/>
        <end position="331"/>
    </location>
</feature>
<dbReference type="GO" id="GO:0006508">
    <property type="term" value="P:proteolysis"/>
    <property type="evidence" value="ECO:0007669"/>
    <property type="project" value="InterPro"/>
</dbReference>
<dbReference type="InterPro" id="IPR029058">
    <property type="entry name" value="AB_hydrolase_fold"/>
</dbReference>